<dbReference type="GO" id="GO:0004534">
    <property type="term" value="F:5'-3' RNA exonuclease activity"/>
    <property type="evidence" value="ECO:0007669"/>
    <property type="project" value="TreeGrafter"/>
</dbReference>
<reference evidence="2" key="1">
    <citation type="journal article" date="2020" name="mSystems">
        <title>Genome- and Community-Level Interaction Insights into Carbon Utilization and Element Cycling Functions of Hydrothermarchaeota in Hydrothermal Sediment.</title>
        <authorList>
            <person name="Zhou Z."/>
            <person name="Liu Y."/>
            <person name="Xu W."/>
            <person name="Pan J."/>
            <person name="Luo Z.H."/>
            <person name="Li M."/>
        </authorList>
    </citation>
    <scope>NUCLEOTIDE SEQUENCE [LARGE SCALE GENOMIC DNA]</scope>
    <source>
        <strain evidence="2">SpSt-97</strain>
    </source>
</reference>
<dbReference type="PANTHER" id="PTHR42924:SF3">
    <property type="entry name" value="POLYMERASE_HISTIDINOL PHOSPHATASE N-TERMINAL DOMAIN-CONTAINING PROTEIN"/>
    <property type="match status" value="1"/>
</dbReference>
<proteinExistence type="predicted"/>
<evidence type="ECO:0000313" key="2">
    <source>
        <dbReference type="EMBL" id="HGE67010.1"/>
    </source>
</evidence>
<feature type="domain" description="Polymerase/histidinol phosphatase N-terminal" evidence="1">
    <location>
        <begin position="4"/>
        <end position="70"/>
    </location>
</feature>
<evidence type="ECO:0000259" key="1">
    <source>
        <dbReference type="SMART" id="SM00481"/>
    </source>
</evidence>
<dbReference type="InterPro" id="IPR016195">
    <property type="entry name" value="Pol/histidinol_Pase-like"/>
</dbReference>
<dbReference type="PANTHER" id="PTHR42924">
    <property type="entry name" value="EXONUCLEASE"/>
    <property type="match status" value="1"/>
</dbReference>
<dbReference type="InterPro" id="IPR004013">
    <property type="entry name" value="PHP_dom"/>
</dbReference>
<dbReference type="InterPro" id="IPR052018">
    <property type="entry name" value="PHP_domain"/>
</dbReference>
<dbReference type="Pfam" id="PF02811">
    <property type="entry name" value="PHP"/>
    <property type="match status" value="1"/>
</dbReference>
<dbReference type="SMART" id="SM00481">
    <property type="entry name" value="POLIIIAc"/>
    <property type="match status" value="1"/>
</dbReference>
<dbReference type="EMBL" id="DTPI01000035">
    <property type="protein sequence ID" value="HGE67010.1"/>
    <property type="molecule type" value="Genomic_DNA"/>
</dbReference>
<dbReference type="SUPFAM" id="SSF89550">
    <property type="entry name" value="PHP domain-like"/>
    <property type="match status" value="1"/>
</dbReference>
<dbReference type="Pfam" id="PF13263">
    <property type="entry name" value="PHP_C"/>
    <property type="match status" value="1"/>
</dbReference>
<dbReference type="CDD" id="cd07432">
    <property type="entry name" value="PHP_HisPPase"/>
    <property type="match status" value="1"/>
</dbReference>
<comment type="caution">
    <text evidence="2">The sequence shown here is derived from an EMBL/GenBank/DDBJ whole genome shotgun (WGS) entry which is preliminary data.</text>
</comment>
<gene>
    <name evidence="2" type="ORF">ENX77_07865</name>
</gene>
<dbReference type="AlphaFoldDB" id="A0A7C3UCY7"/>
<organism evidence="2">
    <name type="scientific">Geoglobus ahangari</name>
    <dbReference type="NCBI Taxonomy" id="113653"/>
    <lineage>
        <taxon>Archaea</taxon>
        <taxon>Methanobacteriati</taxon>
        <taxon>Methanobacteriota</taxon>
        <taxon>Archaeoglobi</taxon>
        <taxon>Archaeoglobales</taxon>
        <taxon>Archaeoglobaceae</taxon>
        <taxon>Geoglobus</taxon>
    </lineage>
</organism>
<dbReference type="Gene3D" id="3.20.20.140">
    <property type="entry name" value="Metal-dependent hydrolases"/>
    <property type="match status" value="1"/>
</dbReference>
<dbReference type="InterPro" id="IPR003141">
    <property type="entry name" value="Pol/His_phosphatase_N"/>
</dbReference>
<protein>
    <submittedName>
        <fullName evidence="2">PHP domain-containing protein</fullName>
    </submittedName>
</protein>
<accession>A0A7C3UCY7</accession>
<dbReference type="GO" id="GO:0035312">
    <property type="term" value="F:5'-3' DNA exonuclease activity"/>
    <property type="evidence" value="ECO:0007669"/>
    <property type="project" value="TreeGrafter"/>
</dbReference>
<name>A0A7C3UCY7_9EURY</name>
<sequence length="209" mass="23383">MRIFDLHVHSKYSKDSINDPRWIIKVAKKRGLSGVAITDHDTIKGSLIAKKINNDPDFEIIPGVEIKTDIGDIIGLWITEEIKSRSWEEVIDEIHSQGGVAVLPHPYRGHRAVEEIANRVDVIEVFNARTSKELNKKAHELAMKLHKGISAGSDAHVPFEIGRGVAVINSDLRKDLIRGKVKPIGKESPYLLVHGLSFAIEKLRKLRGE</sequence>